<dbReference type="Proteomes" id="UP001141552">
    <property type="component" value="Unassembled WGS sequence"/>
</dbReference>
<keyword evidence="5" id="KW-1185">Reference proteome</keyword>
<feature type="compositionally biased region" description="Polar residues" evidence="1">
    <location>
        <begin position="328"/>
        <end position="341"/>
    </location>
</feature>
<dbReference type="EMBL" id="JAKUCV010005014">
    <property type="protein sequence ID" value="KAJ4833144.1"/>
    <property type="molecule type" value="Genomic_DNA"/>
</dbReference>
<dbReference type="InterPro" id="IPR021139">
    <property type="entry name" value="NYN"/>
</dbReference>
<evidence type="ECO:0000259" key="3">
    <source>
        <dbReference type="Pfam" id="PF01936"/>
    </source>
</evidence>
<keyword evidence="2" id="KW-0812">Transmembrane</keyword>
<keyword evidence="2" id="KW-1133">Transmembrane helix</keyword>
<feature type="compositionally biased region" description="Basic residues" evidence="1">
    <location>
        <begin position="219"/>
        <end position="234"/>
    </location>
</feature>
<evidence type="ECO:0000256" key="2">
    <source>
        <dbReference type="SAM" id="Phobius"/>
    </source>
</evidence>
<comment type="caution">
    <text evidence="4">The sequence shown here is derived from an EMBL/GenBank/DDBJ whole genome shotgun (WGS) entry which is preliminary data.</text>
</comment>
<feature type="domain" description="NYN" evidence="3">
    <location>
        <begin position="21"/>
        <end position="158"/>
    </location>
</feature>
<dbReference type="Pfam" id="PF01936">
    <property type="entry name" value="NYN"/>
    <property type="match status" value="1"/>
</dbReference>
<dbReference type="InterPro" id="IPR024768">
    <property type="entry name" value="Marf1"/>
</dbReference>
<dbReference type="GO" id="GO:0010468">
    <property type="term" value="P:regulation of gene expression"/>
    <property type="evidence" value="ECO:0007669"/>
    <property type="project" value="InterPro"/>
</dbReference>
<dbReference type="CDD" id="cd10910">
    <property type="entry name" value="PIN_limkain_b1_N_like"/>
    <property type="match status" value="1"/>
</dbReference>
<feature type="compositionally biased region" description="Polar residues" evidence="1">
    <location>
        <begin position="300"/>
        <end position="317"/>
    </location>
</feature>
<dbReference type="GO" id="GO:0004540">
    <property type="term" value="F:RNA nuclease activity"/>
    <property type="evidence" value="ECO:0007669"/>
    <property type="project" value="InterPro"/>
</dbReference>
<sequence length="548" mass="58722">MDEEGGGGGGGGGEAPYVTAKTCVWWDIENCAVPKSCDPNVIAKNISSALANQNFRGPVSVSAYGDTHRIPATVQHALSSTGVSLHHVPAGVKDNSDKKILVRMMLWALENPPPANYLLISGDRDFADALHQLRMRRYNILLAQPQKASTPLVAAANTVWLWTTLVAGGPPLIGGESELVAGNGDSSILDSQEIPASDDAIKTQQPVNSSADHHLGTGKSKKGNGSKPRSKATHRNLTQADESKTLAMPVMTNPEVGEPSVLGSEKLANDCNKPATEGLQVPFPDAIHLKPPMDFKSENSHLGSQKSPSTSTGNGTLTKRKVKPSKKALNQTTGSKTSNLSVCTQEDQYNHHVHASAGYTQEPFATDLDFDDYCNIFDTSSFQFQDLSTYQSKDRDAKHGLEKKAFDPVSSNDLQDEYRMHNMTSASHETLKSRSSHFPEYSPSSTSGKLGTGTSSAPESIGGGTSRPFSCACNKHSQDIDPALDAVISLKGKLATGLRNAADNIRRGTSRPCSCHRNQHQQAQDVGQAIAIVIILFIVAFALIHSQY</sequence>
<protein>
    <recommendedName>
        <fullName evidence="3">NYN domain-containing protein</fullName>
    </recommendedName>
</protein>
<dbReference type="GO" id="GO:0005777">
    <property type="term" value="C:peroxisome"/>
    <property type="evidence" value="ECO:0007669"/>
    <property type="project" value="InterPro"/>
</dbReference>
<accession>A0A9Q0J9B0</accession>
<feature type="compositionally biased region" description="Low complexity" evidence="1">
    <location>
        <begin position="442"/>
        <end position="456"/>
    </location>
</feature>
<dbReference type="PANTHER" id="PTHR14379:SF3">
    <property type="entry name" value="MEIOSIS REGULATOR AND MRNA STABILITY FACTOR 1"/>
    <property type="match status" value="1"/>
</dbReference>
<name>A0A9Q0J9B0_9ROSI</name>
<reference evidence="4" key="1">
    <citation type="submission" date="2022-02" db="EMBL/GenBank/DDBJ databases">
        <authorList>
            <person name="Henning P.M."/>
            <person name="McCubbin A.G."/>
            <person name="Shore J.S."/>
        </authorList>
    </citation>
    <scope>NUCLEOTIDE SEQUENCE</scope>
    <source>
        <strain evidence="4">F60SS</strain>
        <tissue evidence="4">Leaves</tissue>
    </source>
</reference>
<evidence type="ECO:0000313" key="4">
    <source>
        <dbReference type="EMBL" id="KAJ4833144.1"/>
    </source>
</evidence>
<feature type="region of interest" description="Disordered" evidence="1">
    <location>
        <begin position="426"/>
        <end position="462"/>
    </location>
</feature>
<keyword evidence="2" id="KW-0472">Membrane</keyword>
<feature type="region of interest" description="Disordered" evidence="1">
    <location>
        <begin position="199"/>
        <end position="341"/>
    </location>
</feature>
<evidence type="ECO:0000256" key="1">
    <source>
        <dbReference type="SAM" id="MobiDB-lite"/>
    </source>
</evidence>
<proteinExistence type="predicted"/>
<reference evidence="4" key="2">
    <citation type="journal article" date="2023" name="Plants (Basel)">
        <title>Annotation of the Turnera subulata (Passifloraceae) Draft Genome Reveals the S-Locus Evolved after the Divergence of Turneroideae from Passifloroideae in a Stepwise Manner.</title>
        <authorList>
            <person name="Henning P.M."/>
            <person name="Roalson E.H."/>
            <person name="Mir W."/>
            <person name="McCubbin A.G."/>
            <person name="Shore J.S."/>
        </authorList>
    </citation>
    <scope>NUCLEOTIDE SEQUENCE</scope>
    <source>
        <strain evidence="4">F60SS</strain>
    </source>
</reference>
<dbReference type="PANTHER" id="PTHR14379">
    <property type="entry name" value="LIMKAIN B LKAP"/>
    <property type="match status" value="1"/>
</dbReference>
<dbReference type="AlphaFoldDB" id="A0A9Q0J9B0"/>
<dbReference type="OrthoDB" id="549353at2759"/>
<feature type="transmembrane region" description="Helical" evidence="2">
    <location>
        <begin position="526"/>
        <end position="544"/>
    </location>
</feature>
<gene>
    <name evidence="4" type="ORF">Tsubulata_048519</name>
</gene>
<organism evidence="4 5">
    <name type="scientific">Turnera subulata</name>
    <dbReference type="NCBI Taxonomy" id="218843"/>
    <lineage>
        <taxon>Eukaryota</taxon>
        <taxon>Viridiplantae</taxon>
        <taxon>Streptophyta</taxon>
        <taxon>Embryophyta</taxon>
        <taxon>Tracheophyta</taxon>
        <taxon>Spermatophyta</taxon>
        <taxon>Magnoliopsida</taxon>
        <taxon>eudicotyledons</taxon>
        <taxon>Gunneridae</taxon>
        <taxon>Pentapetalae</taxon>
        <taxon>rosids</taxon>
        <taxon>fabids</taxon>
        <taxon>Malpighiales</taxon>
        <taxon>Passifloraceae</taxon>
        <taxon>Turnera</taxon>
    </lineage>
</organism>
<dbReference type="Gene3D" id="3.40.50.1010">
    <property type="entry name" value="5'-nuclease"/>
    <property type="match status" value="1"/>
</dbReference>
<evidence type="ECO:0000313" key="5">
    <source>
        <dbReference type="Proteomes" id="UP001141552"/>
    </source>
</evidence>
<feature type="compositionally biased region" description="Basic and acidic residues" evidence="1">
    <location>
        <begin position="287"/>
        <end position="299"/>
    </location>
</feature>